<reference evidence="2" key="1">
    <citation type="journal article" date="2022" name="bioRxiv">
        <title>Sequencing and chromosome-scale assembly of the giantPleurodeles waltlgenome.</title>
        <authorList>
            <person name="Brown T."/>
            <person name="Elewa A."/>
            <person name="Iarovenko S."/>
            <person name="Subramanian E."/>
            <person name="Araus A.J."/>
            <person name="Petzold A."/>
            <person name="Susuki M."/>
            <person name="Suzuki K.-i.T."/>
            <person name="Hayashi T."/>
            <person name="Toyoda A."/>
            <person name="Oliveira C."/>
            <person name="Osipova E."/>
            <person name="Leigh N.D."/>
            <person name="Simon A."/>
            <person name="Yun M.H."/>
        </authorList>
    </citation>
    <scope>NUCLEOTIDE SEQUENCE</scope>
    <source>
        <strain evidence="2">20211129_DDA</strain>
        <tissue evidence="2">Liver</tissue>
    </source>
</reference>
<keyword evidence="3" id="KW-1185">Reference proteome</keyword>
<protein>
    <submittedName>
        <fullName evidence="2">Uncharacterized protein</fullName>
    </submittedName>
</protein>
<comment type="caution">
    <text evidence="2">The sequence shown here is derived from an EMBL/GenBank/DDBJ whole genome shotgun (WGS) entry which is preliminary data.</text>
</comment>
<sequence>MTSGIRNGNREEEEEKRSASGSGEEESGEQVSGEEKSEGIGERFLPSRGEEDEEVADGGLNTAVAPGGKTRNPATLLEKRGTSMCVYTPP</sequence>
<organism evidence="2 3">
    <name type="scientific">Pleurodeles waltl</name>
    <name type="common">Iberian ribbed newt</name>
    <dbReference type="NCBI Taxonomy" id="8319"/>
    <lineage>
        <taxon>Eukaryota</taxon>
        <taxon>Metazoa</taxon>
        <taxon>Chordata</taxon>
        <taxon>Craniata</taxon>
        <taxon>Vertebrata</taxon>
        <taxon>Euteleostomi</taxon>
        <taxon>Amphibia</taxon>
        <taxon>Batrachia</taxon>
        <taxon>Caudata</taxon>
        <taxon>Salamandroidea</taxon>
        <taxon>Salamandridae</taxon>
        <taxon>Pleurodelinae</taxon>
        <taxon>Pleurodeles</taxon>
    </lineage>
</organism>
<evidence type="ECO:0000313" key="3">
    <source>
        <dbReference type="Proteomes" id="UP001066276"/>
    </source>
</evidence>
<accession>A0AAV7UNW2</accession>
<dbReference type="EMBL" id="JANPWB010000005">
    <property type="protein sequence ID" value="KAJ1190452.1"/>
    <property type="molecule type" value="Genomic_DNA"/>
</dbReference>
<evidence type="ECO:0000256" key="1">
    <source>
        <dbReference type="SAM" id="MobiDB-lite"/>
    </source>
</evidence>
<dbReference type="AlphaFoldDB" id="A0AAV7UNW2"/>
<name>A0AAV7UNW2_PLEWA</name>
<evidence type="ECO:0000313" key="2">
    <source>
        <dbReference type="EMBL" id="KAJ1190452.1"/>
    </source>
</evidence>
<dbReference type="Proteomes" id="UP001066276">
    <property type="component" value="Chromosome 3_1"/>
</dbReference>
<feature type="region of interest" description="Disordered" evidence="1">
    <location>
        <begin position="1"/>
        <end position="90"/>
    </location>
</feature>
<proteinExistence type="predicted"/>
<gene>
    <name evidence="2" type="ORF">NDU88_007190</name>
</gene>